<dbReference type="PROSITE" id="PS00742">
    <property type="entry name" value="PEP_ENZYMES_2"/>
    <property type="match status" value="1"/>
</dbReference>
<evidence type="ECO:0000256" key="14">
    <source>
        <dbReference type="ARBA" id="ARBA00047700"/>
    </source>
</evidence>
<feature type="domain" description="PEP-utilising enzyme C-terminal" evidence="18">
    <location>
        <begin position="484"/>
        <end position="793"/>
    </location>
</feature>
<feature type="domain" description="Pyruvate phosphate dikinase AMP/ATP-binding" evidence="17">
    <location>
        <begin position="23"/>
        <end position="350"/>
    </location>
</feature>
<dbReference type="Pfam" id="PF02896">
    <property type="entry name" value="PEP-utilizers_C"/>
    <property type="match status" value="1"/>
</dbReference>
<dbReference type="NCBIfam" id="TIGR01418">
    <property type="entry name" value="PEP_synth"/>
    <property type="match status" value="1"/>
</dbReference>
<keyword evidence="10 15" id="KW-0418">Kinase</keyword>
<evidence type="ECO:0000256" key="9">
    <source>
        <dbReference type="ARBA" id="ARBA00022741"/>
    </source>
</evidence>
<dbReference type="PROSITE" id="PS00370">
    <property type="entry name" value="PEP_ENZYMES_PHOS_SITE"/>
    <property type="match status" value="1"/>
</dbReference>
<feature type="domain" description="PEP-utilising enzyme mobile" evidence="16">
    <location>
        <begin position="390"/>
        <end position="460"/>
    </location>
</feature>
<evidence type="ECO:0000259" key="18">
    <source>
        <dbReference type="Pfam" id="PF02896"/>
    </source>
</evidence>
<keyword evidence="20" id="KW-1185">Reference proteome</keyword>
<evidence type="ECO:0000256" key="4">
    <source>
        <dbReference type="ARBA" id="ARBA00007837"/>
    </source>
</evidence>
<dbReference type="InterPro" id="IPR002192">
    <property type="entry name" value="PPDK_AMP/ATP-bd"/>
</dbReference>
<dbReference type="EMBL" id="CAJPVI010000013">
    <property type="protein sequence ID" value="CAG2144008.1"/>
    <property type="molecule type" value="Genomic_DNA"/>
</dbReference>
<dbReference type="Gene3D" id="3.20.20.60">
    <property type="entry name" value="Phosphoenolpyruvate-binding domains"/>
    <property type="match status" value="1"/>
</dbReference>
<dbReference type="InterPro" id="IPR040442">
    <property type="entry name" value="Pyrv_kinase-like_dom_sf"/>
</dbReference>
<dbReference type="InterPro" id="IPR006319">
    <property type="entry name" value="PEP_synth"/>
</dbReference>
<name>A0ABM8TG20_9BURK</name>
<dbReference type="InterPro" id="IPR013815">
    <property type="entry name" value="ATP_grasp_subdomain_1"/>
</dbReference>
<protein>
    <recommendedName>
        <fullName evidence="6 15">Phosphoenolpyruvate synthase</fullName>
        <shortName evidence="15">PEP synthase</shortName>
        <ecNumber evidence="5 15">2.7.9.2</ecNumber>
    </recommendedName>
    <alternativeName>
        <fullName evidence="13 15">Pyruvate, water dikinase</fullName>
    </alternativeName>
</protein>
<evidence type="ECO:0000256" key="6">
    <source>
        <dbReference type="ARBA" id="ARBA00021623"/>
    </source>
</evidence>
<evidence type="ECO:0000256" key="13">
    <source>
        <dbReference type="ARBA" id="ARBA00033470"/>
    </source>
</evidence>
<comment type="pathway">
    <text evidence="3 15">Carbohydrate biosynthesis; gluconeogenesis.</text>
</comment>
<comment type="similarity">
    <text evidence="4 15">Belongs to the PEP-utilizing enzyme family.</text>
</comment>
<dbReference type="Gene3D" id="3.30.1490.20">
    <property type="entry name" value="ATP-grasp fold, A domain"/>
    <property type="match status" value="1"/>
</dbReference>
<keyword evidence="11 15" id="KW-0067">ATP-binding</keyword>
<gene>
    <name evidence="19" type="primary">ppsA</name>
    <name evidence="19" type="ORF">LMG26411_02475</name>
</gene>
<reference evidence="19 20" key="1">
    <citation type="submission" date="2021-03" db="EMBL/GenBank/DDBJ databases">
        <authorList>
            <person name="Peeters C."/>
        </authorList>
    </citation>
    <scope>NUCLEOTIDE SEQUENCE [LARGE SCALE GENOMIC DNA]</scope>
    <source>
        <strain evidence="19 20">LMG 26411</strain>
    </source>
</reference>
<keyword evidence="7 15" id="KW-0808">Transferase</keyword>
<evidence type="ECO:0000256" key="3">
    <source>
        <dbReference type="ARBA" id="ARBA00004742"/>
    </source>
</evidence>
<dbReference type="InterPro" id="IPR015813">
    <property type="entry name" value="Pyrv/PenolPyrv_kinase-like_dom"/>
</dbReference>
<evidence type="ECO:0000256" key="12">
    <source>
        <dbReference type="ARBA" id="ARBA00022842"/>
    </source>
</evidence>
<comment type="cofactor">
    <cofactor evidence="1 15">
        <name>Mg(2+)</name>
        <dbReference type="ChEBI" id="CHEBI:18420"/>
    </cofactor>
</comment>
<dbReference type="Gene3D" id="3.30.470.20">
    <property type="entry name" value="ATP-grasp fold, B domain"/>
    <property type="match status" value="1"/>
</dbReference>
<dbReference type="InterPro" id="IPR036637">
    <property type="entry name" value="Phosphohistidine_dom_sf"/>
</dbReference>
<evidence type="ECO:0000256" key="7">
    <source>
        <dbReference type="ARBA" id="ARBA00022679"/>
    </source>
</evidence>
<evidence type="ECO:0000256" key="1">
    <source>
        <dbReference type="ARBA" id="ARBA00001946"/>
    </source>
</evidence>
<comment type="caution">
    <text evidence="19">The sequence shown here is derived from an EMBL/GenBank/DDBJ whole genome shotgun (WGS) entry which is preliminary data.</text>
</comment>
<dbReference type="SUPFAM" id="SSF52009">
    <property type="entry name" value="Phosphohistidine domain"/>
    <property type="match status" value="1"/>
</dbReference>
<evidence type="ECO:0000259" key="16">
    <source>
        <dbReference type="Pfam" id="PF00391"/>
    </source>
</evidence>
<evidence type="ECO:0000259" key="17">
    <source>
        <dbReference type="Pfam" id="PF01326"/>
    </source>
</evidence>
<comment type="function">
    <text evidence="2 15">Catalyzes the phosphorylation of pyruvate to phosphoenolpyruvate.</text>
</comment>
<dbReference type="Gene3D" id="3.50.30.10">
    <property type="entry name" value="Phosphohistidine domain"/>
    <property type="match status" value="1"/>
</dbReference>
<evidence type="ECO:0000256" key="10">
    <source>
        <dbReference type="ARBA" id="ARBA00022777"/>
    </source>
</evidence>
<evidence type="ECO:0000313" key="20">
    <source>
        <dbReference type="Proteomes" id="UP000672657"/>
    </source>
</evidence>
<dbReference type="PANTHER" id="PTHR43030">
    <property type="entry name" value="PHOSPHOENOLPYRUVATE SYNTHASE"/>
    <property type="match status" value="1"/>
</dbReference>
<proteinExistence type="inferred from homology"/>
<evidence type="ECO:0000256" key="2">
    <source>
        <dbReference type="ARBA" id="ARBA00002988"/>
    </source>
</evidence>
<sequence>MTNQANNGAYVQPFEQLRMQDVETVGGKNSSLGEMISQLAEAGVRVPGGFATTALAFRDFLAHNDLTTRISDRLKTLNVDDVKALAEAGAEIRGWVVDAPFQPRLEQEVREFYARAAEREGAEASFAVRSSATAEDLPDASFAGQQESYLNVSGIDDVLDKIKHVFASLYNDRAISYRVHKGFAHDVVALSAGVQRMVRSDLASSGVMFTIDTESGFPDVVFITSSYGLGETVVQGAVNPDEFYVFKPTLQAGKYPIIRRSIGSKLIKMEFTKPGEAGRVKTVDVPAELRNRYSITDADVSELAKYAMIIEKHYGRPMDIEWGKDGKDGKIYILQARPETVKSQSAGKAEQRFKLKGTAPVLTSGRAIGQKIGTGPVRVINDPSEMERVQPGDVLVADMTDPNWEPVMKRASAIVTNRGGRTCHAAIIARELGVPAVVGCGDATDILKDGTLVTVSCAEGDEGRIYDGLLETEVTEVQRGEMPEIDVKLMMNVGNPQLAFDFAQIPNCGVGLARLEFIINNNIGVHPKAILDYPQVDADLKKAVESVARGHASPRAFYVDKLAEGIATIGAAFYPKPVIVRLSDFKSNEYKKLIGGSRYEPDEENPMLGFRGASRYIADDFAEAFEMECLAMKRVRDEMGLTNVEIMVPFVRTLGQAAKVIELLGKHGLKRGENGLRIIMMCEVPSNAILAEEFLQYFDGFSIGSNDLTQLTLGLDRDSGMELLAKDFDERDPAVRFMLSRAITTANRLGKYVGICGQGPSDHPDFAVWLAKEGIKSISLNPDSVVETWQQLAS</sequence>
<dbReference type="Pfam" id="PF01326">
    <property type="entry name" value="PPDK_N"/>
    <property type="match status" value="1"/>
</dbReference>
<dbReference type="EC" id="2.7.9.2" evidence="5 15"/>
<dbReference type="Pfam" id="PF00391">
    <property type="entry name" value="PEP-utilizers"/>
    <property type="match status" value="1"/>
</dbReference>
<dbReference type="SUPFAM" id="SSF56059">
    <property type="entry name" value="Glutathione synthetase ATP-binding domain-like"/>
    <property type="match status" value="1"/>
</dbReference>
<dbReference type="InterPro" id="IPR008279">
    <property type="entry name" value="PEP-util_enz_mobile_dom"/>
</dbReference>
<dbReference type="SUPFAM" id="SSF51621">
    <property type="entry name" value="Phosphoenolpyruvate/pyruvate domain"/>
    <property type="match status" value="1"/>
</dbReference>
<dbReference type="InterPro" id="IPR023151">
    <property type="entry name" value="PEP_util_CS"/>
</dbReference>
<dbReference type="GO" id="GO:0008986">
    <property type="term" value="F:pyruvate, water dikinase activity"/>
    <property type="evidence" value="ECO:0007669"/>
    <property type="project" value="UniProtKB-EC"/>
</dbReference>
<dbReference type="NCBIfam" id="NF005057">
    <property type="entry name" value="PRK06464.1"/>
    <property type="match status" value="1"/>
</dbReference>
<dbReference type="InterPro" id="IPR000121">
    <property type="entry name" value="PEP_util_C"/>
</dbReference>
<keyword evidence="12 15" id="KW-0460">Magnesium</keyword>
<dbReference type="RefSeq" id="WP_211953559.1">
    <property type="nucleotide sequence ID" value="NZ_CAJPVI010000013.1"/>
</dbReference>
<comment type="catalytic activity">
    <reaction evidence="14 15">
        <text>pyruvate + ATP + H2O = phosphoenolpyruvate + AMP + phosphate + 2 H(+)</text>
        <dbReference type="Rhea" id="RHEA:11364"/>
        <dbReference type="ChEBI" id="CHEBI:15361"/>
        <dbReference type="ChEBI" id="CHEBI:15377"/>
        <dbReference type="ChEBI" id="CHEBI:15378"/>
        <dbReference type="ChEBI" id="CHEBI:30616"/>
        <dbReference type="ChEBI" id="CHEBI:43474"/>
        <dbReference type="ChEBI" id="CHEBI:58702"/>
        <dbReference type="ChEBI" id="CHEBI:456215"/>
        <dbReference type="EC" id="2.7.9.2"/>
    </reaction>
</comment>
<evidence type="ECO:0000256" key="5">
    <source>
        <dbReference type="ARBA" id="ARBA00011996"/>
    </source>
</evidence>
<dbReference type="PIRSF" id="PIRSF000854">
    <property type="entry name" value="PEP_synthase"/>
    <property type="match status" value="1"/>
</dbReference>
<dbReference type="Proteomes" id="UP000672657">
    <property type="component" value="Unassembled WGS sequence"/>
</dbReference>
<evidence type="ECO:0000256" key="8">
    <source>
        <dbReference type="ARBA" id="ARBA00022723"/>
    </source>
</evidence>
<dbReference type="PANTHER" id="PTHR43030:SF1">
    <property type="entry name" value="PHOSPHOENOLPYRUVATE SYNTHASE"/>
    <property type="match status" value="1"/>
</dbReference>
<evidence type="ECO:0000313" key="19">
    <source>
        <dbReference type="EMBL" id="CAG2144008.1"/>
    </source>
</evidence>
<evidence type="ECO:0000256" key="15">
    <source>
        <dbReference type="PIRNR" id="PIRNR000854"/>
    </source>
</evidence>
<organism evidence="19 20">
    <name type="scientific">Cupriavidus numazuensis</name>
    <dbReference type="NCBI Taxonomy" id="221992"/>
    <lineage>
        <taxon>Bacteria</taxon>
        <taxon>Pseudomonadati</taxon>
        <taxon>Pseudomonadota</taxon>
        <taxon>Betaproteobacteria</taxon>
        <taxon>Burkholderiales</taxon>
        <taxon>Burkholderiaceae</taxon>
        <taxon>Cupriavidus</taxon>
    </lineage>
</organism>
<keyword evidence="8 15" id="KW-0479">Metal-binding</keyword>
<keyword evidence="9 15" id="KW-0547">Nucleotide-binding</keyword>
<dbReference type="InterPro" id="IPR018274">
    <property type="entry name" value="PEP_util_AS"/>
</dbReference>
<evidence type="ECO:0000256" key="11">
    <source>
        <dbReference type="ARBA" id="ARBA00022840"/>
    </source>
</evidence>
<accession>A0ABM8TG20</accession>